<evidence type="ECO:0000313" key="2">
    <source>
        <dbReference type="EMBL" id="KAG9451553.1"/>
    </source>
</evidence>
<dbReference type="Proteomes" id="UP000825729">
    <property type="component" value="Unassembled WGS sequence"/>
</dbReference>
<feature type="compositionally biased region" description="Basic and acidic residues" evidence="1">
    <location>
        <begin position="28"/>
        <end position="43"/>
    </location>
</feature>
<name>A0AAV7ERR2_ARIFI</name>
<organism evidence="2 3">
    <name type="scientific">Aristolochia fimbriata</name>
    <name type="common">White veined hardy Dutchman's pipe vine</name>
    <dbReference type="NCBI Taxonomy" id="158543"/>
    <lineage>
        <taxon>Eukaryota</taxon>
        <taxon>Viridiplantae</taxon>
        <taxon>Streptophyta</taxon>
        <taxon>Embryophyta</taxon>
        <taxon>Tracheophyta</taxon>
        <taxon>Spermatophyta</taxon>
        <taxon>Magnoliopsida</taxon>
        <taxon>Magnoliidae</taxon>
        <taxon>Piperales</taxon>
        <taxon>Aristolochiaceae</taxon>
        <taxon>Aristolochia</taxon>
    </lineage>
</organism>
<evidence type="ECO:0000313" key="3">
    <source>
        <dbReference type="Proteomes" id="UP000825729"/>
    </source>
</evidence>
<proteinExistence type="predicted"/>
<dbReference type="EMBL" id="JAINDJ010000004">
    <property type="protein sequence ID" value="KAG9451553.1"/>
    <property type="molecule type" value="Genomic_DNA"/>
</dbReference>
<feature type="compositionally biased region" description="Basic and acidic residues" evidence="1">
    <location>
        <begin position="55"/>
        <end position="73"/>
    </location>
</feature>
<reference evidence="2 3" key="1">
    <citation type="submission" date="2021-07" db="EMBL/GenBank/DDBJ databases">
        <title>The Aristolochia fimbriata genome: insights into angiosperm evolution, floral development and chemical biosynthesis.</title>
        <authorList>
            <person name="Jiao Y."/>
        </authorList>
    </citation>
    <scope>NUCLEOTIDE SEQUENCE [LARGE SCALE GENOMIC DNA]</scope>
    <source>
        <strain evidence="2">IBCAS-2021</strain>
        <tissue evidence="2">Leaf</tissue>
    </source>
</reference>
<gene>
    <name evidence="2" type="ORF">H6P81_011518</name>
</gene>
<protein>
    <submittedName>
        <fullName evidence="2">Uncharacterized protein</fullName>
    </submittedName>
</protein>
<feature type="region of interest" description="Disordered" evidence="1">
    <location>
        <begin position="1"/>
        <end position="111"/>
    </location>
</feature>
<keyword evidence="3" id="KW-1185">Reference proteome</keyword>
<comment type="caution">
    <text evidence="2">The sequence shown here is derived from an EMBL/GenBank/DDBJ whole genome shotgun (WGS) entry which is preliminary data.</text>
</comment>
<accession>A0AAV7ERR2</accession>
<sequence>MPSILKQAQKRTTTTPKSRRRRSTNEAIKTEEELKTTKTEIKNARSSAKSRGTRRRLDSYLKTRKGGSREASERYQMGPVVKSAEVSGLSGEPLGPATTVTVDGSKSLMLP</sequence>
<evidence type="ECO:0000256" key="1">
    <source>
        <dbReference type="SAM" id="MobiDB-lite"/>
    </source>
</evidence>
<dbReference type="AlphaFoldDB" id="A0AAV7ERR2"/>